<accession>X0SDW3</accession>
<dbReference type="SUPFAM" id="SSF53335">
    <property type="entry name" value="S-adenosyl-L-methionine-dependent methyltransferases"/>
    <property type="match status" value="1"/>
</dbReference>
<protein>
    <recommendedName>
        <fullName evidence="2">Class I SAM-dependent methyltransferase</fullName>
    </recommendedName>
</protein>
<evidence type="ECO:0008006" key="2">
    <source>
        <dbReference type="Google" id="ProtNLM"/>
    </source>
</evidence>
<dbReference type="AlphaFoldDB" id="X0SDW3"/>
<dbReference type="PANTHER" id="PTHR37909">
    <property type="entry name" value="S-ADENOSYL-L-METHIONINE-DEPENDENT METHYLTRANSFERASES SUPERFAMILY PROTEIN"/>
    <property type="match status" value="1"/>
</dbReference>
<dbReference type="Pfam" id="PF13578">
    <property type="entry name" value="Methyltransf_24"/>
    <property type="match status" value="1"/>
</dbReference>
<feature type="non-terminal residue" evidence="1">
    <location>
        <position position="1"/>
    </location>
</feature>
<name>X0SDW3_9ZZZZ</name>
<dbReference type="EMBL" id="BARS01001975">
    <property type="protein sequence ID" value="GAF79194.1"/>
    <property type="molecule type" value="Genomic_DNA"/>
</dbReference>
<evidence type="ECO:0000313" key="1">
    <source>
        <dbReference type="EMBL" id="GAF79194.1"/>
    </source>
</evidence>
<dbReference type="InterPro" id="IPR029063">
    <property type="entry name" value="SAM-dependent_MTases_sf"/>
</dbReference>
<dbReference type="Gene3D" id="3.40.50.150">
    <property type="entry name" value="Vaccinia Virus protein VP39"/>
    <property type="match status" value="1"/>
</dbReference>
<reference evidence="1" key="1">
    <citation type="journal article" date="2014" name="Front. Microbiol.">
        <title>High frequency of phylogenetically diverse reductive dehalogenase-homologous genes in deep subseafloor sedimentary metagenomes.</title>
        <authorList>
            <person name="Kawai M."/>
            <person name="Futagami T."/>
            <person name="Toyoda A."/>
            <person name="Takaki Y."/>
            <person name="Nishi S."/>
            <person name="Hori S."/>
            <person name="Arai W."/>
            <person name="Tsubouchi T."/>
            <person name="Morono Y."/>
            <person name="Uchiyama I."/>
            <person name="Ito T."/>
            <person name="Fujiyama A."/>
            <person name="Inagaki F."/>
            <person name="Takami H."/>
        </authorList>
    </citation>
    <scope>NUCLEOTIDE SEQUENCE</scope>
    <source>
        <strain evidence="1">Expedition CK06-06</strain>
    </source>
</reference>
<sequence length="205" mass="23216">EKYNLNLEAKSPIAIPDVGRNDLAELLCDLGYKVGVEVGVFRGVYSEVLCKANPELMLYSIDPWTPYPTYRDFRKKSVLDDAHAMAAELLSPYNCEIIEKTSMEAVEAFEDESIDFVYIDANHELRHVTDDIVEWSKKVRPGGVVSGHDYIKSKSIGSKNHVVHAVNAYAAAYGIRPWFLFGAKNRTKGEGEIRDKQRSWMWVKA</sequence>
<dbReference type="PANTHER" id="PTHR37909:SF1">
    <property type="entry name" value="S-ADENOSYL-L-METHIONINE-DEPENDENT METHYLTRANSFERASES SUPERFAMILY PROTEIN"/>
    <property type="match status" value="1"/>
</dbReference>
<gene>
    <name evidence="1" type="ORF">S01H1_03657</name>
</gene>
<organism evidence="1">
    <name type="scientific">marine sediment metagenome</name>
    <dbReference type="NCBI Taxonomy" id="412755"/>
    <lineage>
        <taxon>unclassified sequences</taxon>
        <taxon>metagenomes</taxon>
        <taxon>ecological metagenomes</taxon>
    </lineage>
</organism>
<comment type="caution">
    <text evidence="1">The sequence shown here is derived from an EMBL/GenBank/DDBJ whole genome shotgun (WGS) entry which is preliminary data.</text>
</comment>
<proteinExistence type="predicted"/>